<sequence length="907" mass="99921">QVKQAVGLKGLFLRNPKQASLDSHAAGQLHRKHSISSHILRRTASAPTKGQQKHKKGFPEIAIDSKDNSSEGASEDRETDDSSIPRFDKEAESASPIVPSRDGSPTEMHSKGLKGKSCRSSKSKGHVRISRGTTFSESFRRSEKVPHHDSPSHKMGVFARCSMNGSGRIGMATNCMKCMIGSKESPDLDCKWNDNTSTKPIIHDIKAREHYSSVQEERLELKYYGITDQPRRQQTDLLSLSDLGNANDPPRNSQSIVIPGKKNGDSKCAGIKSNPRQRWQCQTGGRYGSTVNLVPVCSGSVSSSSSSLESIGSPEQSMGWHENSRRQMGTLQREMNALFVQKLEEIRSKSPIFFTDARQISMCRSVSSLCSLETITEEPTFAKGIPFPDPKVNQPTASVKNDGSKVCDEPTGSHSECPKAASTSNNMHGINIEPAAGKISTTSSGTSTYTNNNTERPCKEKNGNILTITNGKNETIMTFNSGNMKPGMSLLADVAKDKTKYCQVKENIAEQLLHQSNSTTEANKIGRLPEKQTLNNPIKHSLSSTGQRLQVDRISQQPSMARIGPPVPVRRTKSEGHVISNSSALNLNSVCQSPVAEVYSDATMNDKIWSKLECNSHRDSMSSSSSKSSNDTVIDLSLPNLAQKGLLDLDISDDNFESIRLKNNIRPRSATTLAREISLGVTKSKSNPNLLSNNRAIGELCPRPLARNPEEVLPPLPRRNTWNRLYVESLKQTASKSNPNNKTSNSQSMSKSLGDLTSDDITCNFESKYRSISRSFITRSQRVQRRPNGTKASSKSTDSLTEQLKKLTSFEKENDITSPTEFQPVQYEDDSMNFLRRTSSRSQSRVRYIANRAKQAQERQRLQNLVNNNSIEERGNPEGACAITKGYCMDSFSPSQYTSESLGKSGP</sequence>
<feature type="non-terminal residue" evidence="2">
    <location>
        <position position="1"/>
    </location>
</feature>
<proteinExistence type="predicted"/>
<dbReference type="EMBL" id="KV924681">
    <property type="protein sequence ID" value="PIO38658.1"/>
    <property type="molecule type" value="Genomic_DNA"/>
</dbReference>
<feature type="compositionally biased region" description="Basic residues" evidence="1">
    <location>
        <begin position="111"/>
        <end position="129"/>
    </location>
</feature>
<protein>
    <submittedName>
        <fullName evidence="2">Uncharacterized protein</fullName>
    </submittedName>
</protein>
<accession>A0A2G9SET3</accession>
<feature type="region of interest" description="Disordered" evidence="1">
    <location>
        <begin position="731"/>
        <end position="754"/>
    </location>
</feature>
<feature type="region of interest" description="Disordered" evidence="1">
    <location>
        <begin position="778"/>
        <end position="800"/>
    </location>
</feature>
<feature type="compositionally biased region" description="Basic residues" evidence="1">
    <location>
        <begin position="29"/>
        <end position="41"/>
    </location>
</feature>
<reference evidence="2" key="1">
    <citation type="submission" date="2017-08" db="EMBL/GenBank/DDBJ databases">
        <title>Assembly of the North American Bullfrog Genome.</title>
        <authorList>
            <person name="Warren R.L."/>
            <person name="Vandervalk B.P."/>
            <person name="Kucuk E."/>
            <person name="Birol I."/>
            <person name="Helbing C."/>
            <person name="Pandoh P."/>
            <person name="Behsaz B."/>
            <person name="Mohamadi H."/>
            <person name="Chu J."/>
            <person name="Jackman S."/>
            <person name="Hammond S.A."/>
            <person name="Veldhoen N."/>
            <person name="Kirk H."/>
            <person name="Zhao Y."/>
            <person name="Coope R."/>
            <person name="Pleasance S."/>
            <person name="Moore R."/>
            <person name="Holt R."/>
        </authorList>
    </citation>
    <scope>NUCLEOTIDE SEQUENCE</scope>
    <source>
        <strain evidence="2">Bruno</strain>
        <tissue evidence="2">Liver</tissue>
    </source>
</reference>
<feature type="region of interest" description="Disordered" evidence="1">
    <location>
        <begin position="386"/>
        <end position="461"/>
    </location>
</feature>
<feature type="compositionally biased region" description="Basic and acidic residues" evidence="1">
    <location>
        <begin position="138"/>
        <end position="152"/>
    </location>
</feature>
<evidence type="ECO:0000256" key="1">
    <source>
        <dbReference type="SAM" id="MobiDB-lite"/>
    </source>
</evidence>
<feature type="compositionally biased region" description="Low complexity" evidence="1">
    <location>
        <begin position="440"/>
        <end position="454"/>
    </location>
</feature>
<dbReference type="AlphaFoldDB" id="A0A2G9SET3"/>
<organism evidence="2">
    <name type="scientific">Aquarana catesbeiana</name>
    <name type="common">American bullfrog</name>
    <name type="synonym">Rana catesbeiana</name>
    <dbReference type="NCBI Taxonomy" id="8400"/>
    <lineage>
        <taxon>Eukaryota</taxon>
        <taxon>Metazoa</taxon>
        <taxon>Chordata</taxon>
        <taxon>Craniata</taxon>
        <taxon>Vertebrata</taxon>
        <taxon>Euteleostomi</taxon>
        <taxon>Amphibia</taxon>
        <taxon>Batrachia</taxon>
        <taxon>Anura</taxon>
        <taxon>Neobatrachia</taxon>
        <taxon>Ranoidea</taxon>
        <taxon>Ranidae</taxon>
        <taxon>Aquarana</taxon>
    </lineage>
</organism>
<feature type="compositionally biased region" description="Low complexity" evidence="1">
    <location>
        <begin position="735"/>
        <end position="748"/>
    </location>
</feature>
<evidence type="ECO:0000313" key="2">
    <source>
        <dbReference type="EMBL" id="PIO38658.1"/>
    </source>
</evidence>
<dbReference type="OrthoDB" id="269822at2759"/>
<feature type="compositionally biased region" description="Polar residues" evidence="1">
    <location>
        <begin position="240"/>
        <end position="256"/>
    </location>
</feature>
<name>A0A2G9SET3_AQUCT</name>
<gene>
    <name evidence="2" type="ORF">AB205_0124290</name>
</gene>
<feature type="compositionally biased region" description="Polar residues" evidence="1">
    <location>
        <begin position="790"/>
        <end position="800"/>
    </location>
</feature>
<feature type="region of interest" description="Disordered" evidence="1">
    <location>
        <begin position="240"/>
        <end position="267"/>
    </location>
</feature>
<feature type="region of interest" description="Disordered" evidence="1">
    <location>
        <begin position="16"/>
        <end position="153"/>
    </location>
</feature>